<sequence length="1728" mass="190760">MASSSSGNSVPAAEAVQVLVSSLADDSPIVREASMAALKDITSLNPLLVLDCCLTVSRGGRRRFGNIAGLFQVMSVAIQALDKGDIDPNYLAKLAKIATSEVISTKELNADWQRAAAGVLVSIGSHMPDLMMEEIFLHLSGSNSALPAMVQILADFASSDALQFTPHLKGVLAQVVPILGNVRDIHRPIFANAFKYWCQSCWQCSIDFPLSSVLDADIMSFLNSAFELLLRVWAISRDLKVRLSSVEALGQMVGLITRTQLKAALPRLIPTILELYKRDHDVAFVATCSLHNVLNASLLSESGPPLLDLEDLTVILSTLLPVVCRSNDKKEHSDFSVGLKTYNEVQHCFLTIGLVYPEDLFVFLLNKCKLKEEPQAVGALCVLKHLLPRLSEAWHNKRPLLIEVVKLLLDELNLGVCKALAELIVVMASHCYLVGPSGELFIEYLVRHSAMFGLHRDDTERSRELNSSNDGYYPFVYKKTETKMEVGTLSELRAICETGLLLITVTVPEMEHVLWPFLLKMIIPRVYTGAVATVCKCISELCRRRSSQSGAGVLECKARADIPHPEELFARLVVLLHNPLAREQLATQILTVLCYLAPLFPKNVNLFWQDEIPKMKAYVSDTEDLKQDPSYQESWDDMIINFIAESLDVIQDVDWIISLGNAFEKQYELYSPDDEHSALLHRCLGILLQKVHDRAYVRAKIYLMYKQANITIPTNRLGLAKAMGLVAASHLDTVLDKLKDILDNVGKSIFQRILSFFSDRGKMEESDDIHAALALMYGYAAKYAPSTVIEARIDALVGTNVLSRLLHVRHPTAKQAVITAIDLLGQAVINAAESGISFPLKRRDQLLDYILTLMGSDEEDGFSESNTEHLRTQSFALSACTTLVSVEPKLTTETRNLVMKATVGFFGLPNEPADVIDPLIGNLITLLCTILITSGEDGRSRAEQLLHILRKVDLYVSSSLDYQRKRGCLAAHELLFKFRMICISGYCALGCRGTCTHREKTDRALHHTLSNLPSAFALPSRDALRLGERTMMYLPRSVDTSSEVRKVSILHLYFSISLSLPRPANSSFTNDIESSYSALSSLEDVIAILRSDASIDPSEVFNRVVSSVCILLTKDELAAALHGCSGAICDKIKQSAEGAIQAVNEFVTKRGNALNETDIARTTQSLLSAVIHVTEKYLRQEALGAICSLAENTSSRIVFNEVLAAARKDIATKDISRLRGGWPIQDAFHVFSQHSVLSFTFLDHVMSVINQLPPLGGDLDHDESSEHAVDSIVEDNIARAAIVALTAFFRGGGKVGKKAVEQSYASVLATLTLHLGSCHGLARTGELEPLRALLAAFQAFCECVGDLEMGKILARDGEQSENEKWINLIRDLSGCISIKRPKEVPDICLILSKALDRSLRFQRESAAAALSEFLRHSDGFGPLLEQMVQALCRHVSDASPTVRRLCLRGLVQMPSIHVLQYTTQILGVILALLDDSDESVQLTAVSCLLMVLESSSRDAVEPVLLNLSIRLRNLQVCMNEKIRANAYAAFGALSTYGTGPQRDSFLEQVHAAFPRMVLHLHEDDLSVRQACRSTLKCVAPLMEIDGINALLNTHWFSSDHRSDYEDFLRELARQLTQHLAARVDTYMASIIQAFDAPWPVVQANAVYLCSSVLSLSDDKHISALFYNQVFGMLVGKMSRSTDAIVRATCSSALGLLLKSSNASSWKDVRLDRVDSSHRGHEPESARRL</sequence>
<organism evidence="1 2">
    <name type="scientific">Nicotiana tabacum</name>
    <name type="common">Common tobacco</name>
    <dbReference type="NCBI Taxonomy" id="4097"/>
    <lineage>
        <taxon>Eukaryota</taxon>
        <taxon>Viridiplantae</taxon>
        <taxon>Streptophyta</taxon>
        <taxon>Embryophyta</taxon>
        <taxon>Tracheophyta</taxon>
        <taxon>Spermatophyta</taxon>
        <taxon>Magnoliopsida</taxon>
        <taxon>eudicotyledons</taxon>
        <taxon>Gunneridae</taxon>
        <taxon>Pentapetalae</taxon>
        <taxon>asterids</taxon>
        <taxon>lamiids</taxon>
        <taxon>Solanales</taxon>
        <taxon>Solanaceae</taxon>
        <taxon>Nicotianoideae</taxon>
        <taxon>Nicotianeae</taxon>
        <taxon>Nicotiana</taxon>
    </lineage>
</organism>
<keyword evidence="1" id="KW-1185">Reference proteome</keyword>
<dbReference type="RefSeq" id="XP_075086353.1">
    <property type="nucleotide sequence ID" value="XM_075230252.1"/>
</dbReference>
<evidence type="ECO:0000313" key="2">
    <source>
        <dbReference type="RefSeq" id="XP_075086353.1"/>
    </source>
</evidence>
<dbReference type="Proteomes" id="UP000790787">
    <property type="component" value="Chromosome 2"/>
</dbReference>
<reference evidence="2" key="2">
    <citation type="submission" date="2025-08" db="UniProtKB">
        <authorList>
            <consortium name="RefSeq"/>
        </authorList>
    </citation>
    <scope>IDENTIFICATION</scope>
    <source>
        <tissue evidence="2">Leaf</tissue>
    </source>
</reference>
<protein>
    <submittedName>
        <fullName evidence="2">Protein SHOOT GRAVITROPISM 6 isoform X2</fullName>
    </submittedName>
</protein>
<proteinExistence type="predicted"/>
<gene>
    <name evidence="2" type="primary">LOC107824625</name>
</gene>
<name>A0AC58SMZ7_TOBAC</name>
<accession>A0AC58SMZ7</accession>
<reference evidence="1" key="1">
    <citation type="journal article" date="2014" name="Nat. Commun.">
        <title>The tobacco genome sequence and its comparison with those of tomato and potato.</title>
        <authorList>
            <person name="Sierro N."/>
            <person name="Battey J.N."/>
            <person name="Ouadi S."/>
            <person name="Bakaher N."/>
            <person name="Bovet L."/>
            <person name="Willig A."/>
            <person name="Goepfert S."/>
            <person name="Peitsch M.C."/>
            <person name="Ivanov N.V."/>
        </authorList>
    </citation>
    <scope>NUCLEOTIDE SEQUENCE [LARGE SCALE GENOMIC DNA]</scope>
</reference>
<evidence type="ECO:0000313" key="1">
    <source>
        <dbReference type="Proteomes" id="UP000790787"/>
    </source>
</evidence>